<protein>
    <recommendedName>
        <fullName evidence="1">HTH cro/C1-type domain-containing protein</fullName>
    </recommendedName>
</protein>
<reference evidence="2 3" key="1">
    <citation type="journal article" date="2015" name="Genome Announc.">
        <title>Expanding the biotechnology potential of lactobacilli through comparative genomics of 213 strains and associated genera.</title>
        <authorList>
            <person name="Sun Z."/>
            <person name="Harris H.M."/>
            <person name="McCann A."/>
            <person name="Guo C."/>
            <person name="Argimon S."/>
            <person name="Zhang W."/>
            <person name="Yang X."/>
            <person name="Jeffery I.B."/>
            <person name="Cooney J.C."/>
            <person name="Kagawa T.F."/>
            <person name="Liu W."/>
            <person name="Song Y."/>
            <person name="Salvetti E."/>
            <person name="Wrobel A."/>
            <person name="Rasinkangas P."/>
            <person name="Parkhill J."/>
            <person name="Rea M.C."/>
            <person name="O'Sullivan O."/>
            <person name="Ritari J."/>
            <person name="Douillard F.P."/>
            <person name="Paul Ross R."/>
            <person name="Yang R."/>
            <person name="Briner A.E."/>
            <person name="Felis G.E."/>
            <person name="de Vos W.M."/>
            <person name="Barrangou R."/>
            <person name="Klaenhammer T.R."/>
            <person name="Caufield P.W."/>
            <person name="Cui Y."/>
            <person name="Zhang H."/>
            <person name="O'Toole P.W."/>
        </authorList>
    </citation>
    <scope>NUCLEOTIDE SEQUENCE [LARGE SCALE GENOMIC DNA]</scope>
    <source>
        <strain evidence="2 3">DSM 19971</strain>
    </source>
</reference>
<evidence type="ECO:0000313" key="2">
    <source>
        <dbReference type="EMBL" id="KRL32810.1"/>
    </source>
</evidence>
<dbReference type="OrthoDB" id="2224162at2"/>
<keyword evidence="3" id="KW-1185">Reference proteome</keyword>
<gene>
    <name evidence="2" type="ORF">FD20_GL002217</name>
</gene>
<dbReference type="PROSITE" id="PS50943">
    <property type="entry name" value="HTH_CROC1"/>
    <property type="match status" value="1"/>
</dbReference>
<dbReference type="Pfam" id="PF01381">
    <property type="entry name" value="HTH_3"/>
    <property type="match status" value="1"/>
</dbReference>
<dbReference type="InterPro" id="IPR010982">
    <property type="entry name" value="Lambda_DNA-bd_dom_sf"/>
</dbReference>
<evidence type="ECO:0000259" key="1">
    <source>
        <dbReference type="PROSITE" id="PS50943"/>
    </source>
</evidence>
<dbReference type="SMART" id="SM00530">
    <property type="entry name" value="HTH_XRE"/>
    <property type="match status" value="1"/>
</dbReference>
<dbReference type="GO" id="GO:0003677">
    <property type="term" value="F:DNA binding"/>
    <property type="evidence" value="ECO:0007669"/>
    <property type="project" value="InterPro"/>
</dbReference>
<evidence type="ECO:0000313" key="3">
    <source>
        <dbReference type="Proteomes" id="UP000051155"/>
    </source>
</evidence>
<dbReference type="RefSeq" id="WP_057738846.1">
    <property type="nucleotide sequence ID" value="NZ_AZEG01000067.1"/>
</dbReference>
<dbReference type="SUPFAM" id="SSF47413">
    <property type="entry name" value="lambda repressor-like DNA-binding domains"/>
    <property type="match status" value="1"/>
</dbReference>
<dbReference type="EMBL" id="AZEG01000067">
    <property type="protein sequence ID" value="KRL32810.1"/>
    <property type="molecule type" value="Genomic_DNA"/>
</dbReference>
<dbReference type="STRING" id="1423812.FD20_GL002217"/>
<comment type="caution">
    <text evidence="2">The sequence shown here is derived from an EMBL/GenBank/DDBJ whole genome shotgun (WGS) entry which is preliminary data.</text>
</comment>
<name>A0A0R1PTL9_9LACO</name>
<dbReference type="AlphaFoldDB" id="A0A0R1PTL9"/>
<proteinExistence type="predicted"/>
<dbReference type="PATRIC" id="fig|1423812.3.peg.2358"/>
<feature type="domain" description="HTH cro/C1-type" evidence="1">
    <location>
        <begin position="35"/>
        <end position="91"/>
    </location>
</feature>
<dbReference type="InterPro" id="IPR001387">
    <property type="entry name" value="Cro/C1-type_HTH"/>
</dbReference>
<organism evidence="2 3">
    <name type="scientific">Liquorilactobacillus uvarum DSM 19971</name>
    <dbReference type="NCBI Taxonomy" id="1423812"/>
    <lineage>
        <taxon>Bacteria</taxon>
        <taxon>Bacillati</taxon>
        <taxon>Bacillota</taxon>
        <taxon>Bacilli</taxon>
        <taxon>Lactobacillales</taxon>
        <taxon>Lactobacillaceae</taxon>
        <taxon>Liquorilactobacillus</taxon>
    </lineage>
</organism>
<dbReference type="Gene3D" id="1.10.260.40">
    <property type="entry name" value="lambda repressor-like DNA-binding domains"/>
    <property type="match status" value="1"/>
</dbReference>
<accession>A0A0R1PTL9</accession>
<sequence length="91" mass="10544">MSKIDELLESTVKNNPDLREYSEKVGRQLEFAVAVRKLRDQHNLTQREFAKLVDKPQSTIVRIENGNMSPNIKTLEELGKPFNKSVKIEYV</sequence>
<dbReference type="Proteomes" id="UP000051155">
    <property type="component" value="Unassembled WGS sequence"/>
</dbReference>
<dbReference type="CDD" id="cd00093">
    <property type="entry name" value="HTH_XRE"/>
    <property type="match status" value="1"/>
</dbReference>